<proteinExistence type="predicted"/>
<keyword evidence="5" id="KW-1185">Reference proteome</keyword>
<dbReference type="SMART" id="SM00909">
    <property type="entry name" value="Germane"/>
    <property type="match status" value="1"/>
</dbReference>
<feature type="domain" description="GerMN" evidence="3">
    <location>
        <begin position="102"/>
        <end position="188"/>
    </location>
</feature>
<evidence type="ECO:0000259" key="3">
    <source>
        <dbReference type="SMART" id="SM00909"/>
    </source>
</evidence>
<feature type="transmembrane region" description="Helical" evidence="2">
    <location>
        <begin position="18"/>
        <end position="38"/>
    </location>
</feature>
<protein>
    <submittedName>
        <fullName evidence="4">GerMN domain-containing protein</fullName>
    </submittedName>
</protein>
<evidence type="ECO:0000313" key="4">
    <source>
        <dbReference type="EMBL" id="MCW6036619.1"/>
    </source>
</evidence>
<dbReference type="InterPro" id="IPR019606">
    <property type="entry name" value="GerMN"/>
</dbReference>
<name>A0ABT3L539_9CYAN</name>
<evidence type="ECO:0000256" key="2">
    <source>
        <dbReference type="SAM" id="Phobius"/>
    </source>
</evidence>
<keyword evidence="2" id="KW-1133">Transmembrane helix</keyword>
<dbReference type="Proteomes" id="UP001526426">
    <property type="component" value="Unassembled WGS sequence"/>
</dbReference>
<accession>A0ABT3L539</accession>
<dbReference type="EMBL" id="JAIHOM010000041">
    <property type="protein sequence ID" value="MCW6036619.1"/>
    <property type="molecule type" value="Genomic_DNA"/>
</dbReference>
<evidence type="ECO:0000313" key="5">
    <source>
        <dbReference type="Proteomes" id="UP001526426"/>
    </source>
</evidence>
<keyword evidence="2" id="KW-0812">Transmembrane</keyword>
<comment type="caution">
    <text evidence="4">The sequence shown here is derived from an EMBL/GenBank/DDBJ whole genome shotgun (WGS) entry which is preliminary data.</text>
</comment>
<sequence>MDDPNTPQTPKKSLVNPLVAGASALAILLGGGTSFWVWNQLSTPQPTVETPSEAPTGTAQQPLSPDNLQETAIQLYWLDENIELVATPATLLEKTGTIEDSLESAIQQLLDGPPDATYGTTIPEGTELRGVRLEADGIHVNLSEDFTFGGGTASMSGRVAQILYTATSLNPDGKVWLEIEGQPLEVLGGEGLILDQPLTRASYAQDFPL</sequence>
<gene>
    <name evidence="4" type="ORF">K4A83_10135</name>
</gene>
<dbReference type="RefSeq" id="WP_265264395.1">
    <property type="nucleotide sequence ID" value="NZ_JAIHOM010000041.1"/>
</dbReference>
<dbReference type="Pfam" id="PF10646">
    <property type="entry name" value="Germane"/>
    <property type="match status" value="1"/>
</dbReference>
<keyword evidence="2" id="KW-0472">Membrane</keyword>
<reference evidence="4 5" key="1">
    <citation type="submission" date="2021-08" db="EMBL/GenBank/DDBJ databases">
        <title>Draft genome sequence of Spirulina subsalsa with high tolerance to salinity and hype-accumulation of phycocyanin.</title>
        <authorList>
            <person name="Pei H."/>
            <person name="Jiang L."/>
        </authorList>
    </citation>
    <scope>NUCLEOTIDE SEQUENCE [LARGE SCALE GENOMIC DNA]</scope>
    <source>
        <strain evidence="4 5">FACHB-351</strain>
    </source>
</reference>
<evidence type="ECO:0000256" key="1">
    <source>
        <dbReference type="SAM" id="MobiDB-lite"/>
    </source>
</evidence>
<feature type="region of interest" description="Disordered" evidence="1">
    <location>
        <begin position="44"/>
        <end position="65"/>
    </location>
</feature>
<organism evidence="4 5">
    <name type="scientific">Spirulina subsalsa FACHB-351</name>
    <dbReference type="NCBI Taxonomy" id="234711"/>
    <lineage>
        <taxon>Bacteria</taxon>
        <taxon>Bacillati</taxon>
        <taxon>Cyanobacteriota</taxon>
        <taxon>Cyanophyceae</taxon>
        <taxon>Spirulinales</taxon>
        <taxon>Spirulinaceae</taxon>
        <taxon>Spirulina</taxon>
    </lineage>
</organism>